<organism evidence="1 2">
    <name type="scientific">Lactuca sativa</name>
    <name type="common">Garden lettuce</name>
    <dbReference type="NCBI Taxonomy" id="4236"/>
    <lineage>
        <taxon>Eukaryota</taxon>
        <taxon>Viridiplantae</taxon>
        <taxon>Streptophyta</taxon>
        <taxon>Embryophyta</taxon>
        <taxon>Tracheophyta</taxon>
        <taxon>Spermatophyta</taxon>
        <taxon>Magnoliopsida</taxon>
        <taxon>eudicotyledons</taxon>
        <taxon>Gunneridae</taxon>
        <taxon>Pentapetalae</taxon>
        <taxon>asterids</taxon>
        <taxon>campanulids</taxon>
        <taxon>Asterales</taxon>
        <taxon>Asteraceae</taxon>
        <taxon>Cichorioideae</taxon>
        <taxon>Cichorieae</taxon>
        <taxon>Lactucinae</taxon>
        <taxon>Lactuca</taxon>
    </lineage>
</organism>
<gene>
    <name evidence="1" type="ORF">LSAT_V11C800398800</name>
</gene>
<dbReference type="Proteomes" id="UP000235145">
    <property type="component" value="Unassembled WGS sequence"/>
</dbReference>
<reference evidence="1 2" key="1">
    <citation type="journal article" date="2017" name="Nat. Commun.">
        <title>Genome assembly with in vitro proximity ligation data and whole-genome triplication in lettuce.</title>
        <authorList>
            <person name="Reyes-Chin-Wo S."/>
            <person name="Wang Z."/>
            <person name="Yang X."/>
            <person name="Kozik A."/>
            <person name="Arikit S."/>
            <person name="Song C."/>
            <person name="Xia L."/>
            <person name="Froenicke L."/>
            <person name="Lavelle D.O."/>
            <person name="Truco M.J."/>
            <person name="Xia R."/>
            <person name="Zhu S."/>
            <person name="Xu C."/>
            <person name="Xu H."/>
            <person name="Xu X."/>
            <person name="Cox K."/>
            <person name="Korf I."/>
            <person name="Meyers B.C."/>
            <person name="Michelmore R.W."/>
        </authorList>
    </citation>
    <scope>NUCLEOTIDE SEQUENCE [LARGE SCALE GENOMIC DNA]</scope>
    <source>
        <strain evidence="2">cv. Salinas</strain>
        <tissue evidence="1">Seedlings</tissue>
    </source>
</reference>
<comment type="caution">
    <text evidence="1">The sequence shown here is derived from an EMBL/GenBank/DDBJ whole genome shotgun (WGS) entry which is preliminary data.</text>
</comment>
<name>A0A9R1UM68_LACSA</name>
<evidence type="ECO:0000313" key="2">
    <source>
        <dbReference type="Proteomes" id="UP000235145"/>
    </source>
</evidence>
<protein>
    <submittedName>
        <fullName evidence="1">Uncharacterized protein</fullName>
    </submittedName>
</protein>
<dbReference type="AlphaFoldDB" id="A0A9R1UM68"/>
<proteinExistence type="predicted"/>
<evidence type="ECO:0000313" key="1">
    <source>
        <dbReference type="EMBL" id="KAJ0190192.1"/>
    </source>
</evidence>
<accession>A0A9R1UM68</accession>
<dbReference type="EMBL" id="NBSK02000008">
    <property type="protein sequence ID" value="KAJ0190192.1"/>
    <property type="molecule type" value="Genomic_DNA"/>
</dbReference>
<sequence>MLQKPILHPLHIVERLTECREAPATTIVLNSNQIGDTIEDDDVWDDIDHFLAITKPIFYMIKFCDGEGPKVGEIYERMDNMMGQIKEAKCSTYFPEVRDIIVARWDKMTIPLHCLGFAFSPKYYDKNYLEKLAPGDMV</sequence>
<keyword evidence="2" id="KW-1185">Reference proteome</keyword>